<feature type="compositionally biased region" description="Basic residues" evidence="1">
    <location>
        <begin position="31"/>
        <end position="40"/>
    </location>
</feature>
<dbReference type="RefSeq" id="WP_339109171.1">
    <property type="nucleotide sequence ID" value="NZ_CP135443.1"/>
</dbReference>
<proteinExistence type="predicted"/>
<organism evidence="2 3">
    <name type="scientific">Thioclava litoralis</name>
    <dbReference type="NCBI Taxonomy" id="3076557"/>
    <lineage>
        <taxon>Bacteria</taxon>
        <taxon>Pseudomonadati</taxon>
        <taxon>Pseudomonadota</taxon>
        <taxon>Alphaproteobacteria</taxon>
        <taxon>Rhodobacterales</taxon>
        <taxon>Paracoccaceae</taxon>
        <taxon>Thioclava</taxon>
    </lineage>
</organism>
<evidence type="ECO:0000313" key="2">
    <source>
        <dbReference type="EMBL" id="WRY32841.1"/>
    </source>
</evidence>
<evidence type="ECO:0008006" key="4">
    <source>
        <dbReference type="Google" id="ProtNLM"/>
    </source>
</evidence>
<name>A0ABZ1DVQ5_9RHOB</name>
<feature type="compositionally biased region" description="Basic and acidic residues" evidence="1">
    <location>
        <begin position="41"/>
        <end position="53"/>
    </location>
</feature>
<protein>
    <recommendedName>
        <fullName evidence="4">DUF4169 domain-containing protein</fullName>
    </recommendedName>
</protein>
<evidence type="ECO:0000313" key="3">
    <source>
        <dbReference type="Proteomes" id="UP001623290"/>
    </source>
</evidence>
<feature type="region of interest" description="Disordered" evidence="1">
    <location>
        <begin position="1"/>
        <end position="68"/>
    </location>
</feature>
<dbReference type="EMBL" id="CP135443">
    <property type="protein sequence ID" value="WRY32841.1"/>
    <property type="molecule type" value="Genomic_DNA"/>
</dbReference>
<feature type="compositionally biased region" description="Basic and acidic residues" evidence="1">
    <location>
        <begin position="11"/>
        <end position="24"/>
    </location>
</feature>
<dbReference type="Proteomes" id="UP001623290">
    <property type="component" value="Chromosome"/>
</dbReference>
<sequence>MAQDPKNPKNGSKDPKSAREDRLRAALRANLSRRKAQARGRKAEQIETDRDGAASHGTPPHEQNEKDS</sequence>
<reference evidence="2 3" key="1">
    <citation type="submission" date="2023-09" db="EMBL/GenBank/DDBJ databases">
        <title>Thioclava shenzhenensis sp. nov., a multidrug resistant bacteria-antagonizing species isolated from coastal seawater.</title>
        <authorList>
            <person name="Long M."/>
        </authorList>
    </citation>
    <scope>NUCLEOTIDE SEQUENCE [LARGE SCALE GENOMIC DNA]</scope>
    <source>
        <strain evidence="2 3">FTW29</strain>
    </source>
</reference>
<keyword evidence="3" id="KW-1185">Reference proteome</keyword>
<accession>A0ABZ1DVQ5</accession>
<evidence type="ECO:0000256" key="1">
    <source>
        <dbReference type="SAM" id="MobiDB-lite"/>
    </source>
</evidence>
<gene>
    <name evidence="2" type="ORF">RPE78_08980</name>
</gene>